<proteinExistence type="predicted"/>
<evidence type="ECO:0000313" key="2">
    <source>
        <dbReference type="EMBL" id="GAH96470.1"/>
    </source>
</evidence>
<reference evidence="2" key="1">
    <citation type="journal article" date="2014" name="Front. Microbiol.">
        <title>High frequency of phylogenetically diverse reductive dehalogenase-homologous genes in deep subseafloor sedimentary metagenomes.</title>
        <authorList>
            <person name="Kawai M."/>
            <person name="Futagami T."/>
            <person name="Toyoda A."/>
            <person name="Takaki Y."/>
            <person name="Nishi S."/>
            <person name="Hori S."/>
            <person name="Arai W."/>
            <person name="Tsubouchi T."/>
            <person name="Morono Y."/>
            <person name="Uchiyama I."/>
            <person name="Ito T."/>
            <person name="Fujiyama A."/>
            <person name="Inagaki F."/>
            <person name="Takami H."/>
        </authorList>
    </citation>
    <scope>NUCLEOTIDE SEQUENCE</scope>
    <source>
        <strain evidence="2">Expedition CK06-06</strain>
    </source>
</reference>
<accession>X1KS92</accession>
<feature type="transmembrane region" description="Helical" evidence="1">
    <location>
        <begin position="12"/>
        <end position="28"/>
    </location>
</feature>
<keyword evidence="1" id="KW-0472">Membrane</keyword>
<dbReference type="EMBL" id="BARV01002816">
    <property type="protein sequence ID" value="GAH96470.1"/>
    <property type="molecule type" value="Genomic_DNA"/>
</dbReference>
<sequence length="131" mass="14390">MKYRLKDAIENGIGAISATLFFFALRGGTEGPFIDPQIGMGIAALWFFLLYGSFKKRGNGLQSFAMAIIISAAICTYLSTAFGLATWSQMNSLTLWFGSPALITTLMAVPVALLFDKLNIKSVLSRYYVKR</sequence>
<evidence type="ECO:0000256" key="1">
    <source>
        <dbReference type="SAM" id="Phobius"/>
    </source>
</evidence>
<dbReference type="AlphaFoldDB" id="X1KS92"/>
<protein>
    <submittedName>
        <fullName evidence="2">Uncharacterized protein</fullName>
    </submittedName>
</protein>
<keyword evidence="1" id="KW-1133">Transmembrane helix</keyword>
<keyword evidence="1" id="KW-0812">Transmembrane</keyword>
<comment type="caution">
    <text evidence="2">The sequence shown here is derived from an EMBL/GenBank/DDBJ whole genome shotgun (WGS) entry which is preliminary data.</text>
</comment>
<name>X1KS92_9ZZZZ</name>
<organism evidence="2">
    <name type="scientific">marine sediment metagenome</name>
    <dbReference type="NCBI Taxonomy" id="412755"/>
    <lineage>
        <taxon>unclassified sequences</taxon>
        <taxon>metagenomes</taxon>
        <taxon>ecological metagenomes</taxon>
    </lineage>
</organism>
<feature type="transmembrane region" description="Helical" evidence="1">
    <location>
        <begin position="34"/>
        <end position="52"/>
    </location>
</feature>
<feature type="transmembrane region" description="Helical" evidence="1">
    <location>
        <begin position="93"/>
        <end position="115"/>
    </location>
</feature>
<gene>
    <name evidence="2" type="ORF">S06H3_07064</name>
</gene>
<feature type="transmembrane region" description="Helical" evidence="1">
    <location>
        <begin position="64"/>
        <end position="87"/>
    </location>
</feature>